<evidence type="ECO:0000313" key="1">
    <source>
        <dbReference type="EMBL" id="MPC84162.1"/>
    </source>
</evidence>
<organism evidence="1 2">
    <name type="scientific">Portunus trituberculatus</name>
    <name type="common">Swimming crab</name>
    <name type="synonym">Neptunus trituberculatus</name>
    <dbReference type="NCBI Taxonomy" id="210409"/>
    <lineage>
        <taxon>Eukaryota</taxon>
        <taxon>Metazoa</taxon>
        <taxon>Ecdysozoa</taxon>
        <taxon>Arthropoda</taxon>
        <taxon>Crustacea</taxon>
        <taxon>Multicrustacea</taxon>
        <taxon>Malacostraca</taxon>
        <taxon>Eumalacostraca</taxon>
        <taxon>Eucarida</taxon>
        <taxon>Decapoda</taxon>
        <taxon>Pleocyemata</taxon>
        <taxon>Brachyura</taxon>
        <taxon>Eubrachyura</taxon>
        <taxon>Portunoidea</taxon>
        <taxon>Portunidae</taxon>
        <taxon>Portuninae</taxon>
        <taxon>Portunus</taxon>
    </lineage>
</organism>
<keyword evidence="2" id="KW-1185">Reference proteome</keyword>
<gene>
    <name evidence="1" type="ORF">E2C01_078890</name>
</gene>
<evidence type="ECO:0000313" key="2">
    <source>
        <dbReference type="Proteomes" id="UP000324222"/>
    </source>
</evidence>
<reference evidence="1 2" key="1">
    <citation type="submission" date="2019-05" db="EMBL/GenBank/DDBJ databases">
        <title>Another draft genome of Portunus trituberculatus and its Hox gene families provides insights of decapod evolution.</title>
        <authorList>
            <person name="Jeong J.-H."/>
            <person name="Song I."/>
            <person name="Kim S."/>
            <person name="Choi T."/>
            <person name="Kim D."/>
            <person name="Ryu S."/>
            <person name="Kim W."/>
        </authorList>
    </citation>
    <scope>NUCLEOTIDE SEQUENCE [LARGE SCALE GENOMIC DNA]</scope>
    <source>
        <tissue evidence="1">Muscle</tissue>
    </source>
</reference>
<dbReference type="Proteomes" id="UP000324222">
    <property type="component" value="Unassembled WGS sequence"/>
</dbReference>
<accession>A0A5B7IK20</accession>
<comment type="caution">
    <text evidence="1">The sequence shown here is derived from an EMBL/GenBank/DDBJ whole genome shotgun (WGS) entry which is preliminary data.</text>
</comment>
<dbReference type="EMBL" id="VSRR010064606">
    <property type="protein sequence ID" value="MPC84162.1"/>
    <property type="molecule type" value="Genomic_DNA"/>
</dbReference>
<protein>
    <submittedName>
        <fullName evidence="1">Uncharacterized protein</fullName>
    </submittedName>
</protein>
<name>A0A5B7IK20_PORTR</name>
<proteinExistence type="predicted"/>
<dbReference type="AlphaFoldDB" id="A0A5B7IK20"/>
<sequence>MCEGSSYIGTDGGVHEEIERSSQVLVNNGFSEKDIHRLTRKIIDSWYNNKKENEKKEEIEIFYKAAFSTAYKKMSES</sequence>